<dbReference type="HOGENOM" id="CLU_032672_0_0_1"/>
<name>A0A0D0EA70_9AGAM</name>
<reference evidence="4" key="2">
    <citation type="submission" date="2015-01" db="EMBL/GenBank/DDBJ databases">
        <title>Evolutionary Origins and Diversification of the Mycorrhizal Mutualists.</title>
        <authorList>
            <consortium name="DOE Joint Genome Institute"/>
            <consortium name="Mycorrhizal Genomics Consortium"/>
            <person name="Kohler A."/>
            <person name="Kuo A."/>
            <person name="Nagy L.G."/>
            <person name="Floudas D."/>
            <person name="Copeland A."/>
            <person name="Barry K.W."/>
            <person name="Cichocki N."/>
            <person name="Veneault-Fourrey C."/>
            <person name="LaButti K."/>
            <person name="Lindquist E.A."/>
            <person name="Lipzen A."/>
            <person name="Lundell T."/>
            <person name="Morin E."/>
            <person name="Murat C."/>
            <person name="Riley R."/>
            <person name="Ohm R."/>
            <person name="Sun H."/>
            <person name="Tunlid A."/>
            <person name="Henrissat B."/>
            <person name="Grigoriev I.V."/>
            <person name="Hibbett D.S."/>
            <person name="Martin F."/>
        </authorList>
    </citation>
    <scope>NUCLEOTIDE SEQUENCE [LARGE SCALE GENOMIC DNA]</scope>
    <source>
        <strain evidence="4">Ve08.2h10</strain>
    </source>
</reference>
<evidence type="ECO:0000256" key="2">
    <source>
        <dbReference type="SAM" id="Phobius"/>
    </source>
</evidence>
<dbReference type="PANTHER" id="PTHR36819">
    <property type="entry name" value="REGULATOR OF PHOSPHOLIPASE D SRF1"/>
    <property type="match status" value="1"/>
</dbReference>
<dbReference type="GO" id="GO:0000324">
    <property type="term" value="C:fungal-type vacuole"/>
    <property type="evidence" value="ECO:0007669"/>
    <property type="project" value="TreeGrafter"/>
</dbReference>
<organism evidence="3 4">
    <name type="scientific">Paxillus rubicundulus Ve08.2h10</name>
    <dbReference type="NCBI Taxonomy" id="930991"/>
    <lineage>
        <taxon>Eukaryota</taxon>
        <taxon>Fungi</taxon>
        <taxon>Dikarya</taxon>
        <taxon>Basidiomycota</taxon>
        <taxon>Agaricomycotina</taxon>
        <taxon>Agaricomycetes</taxon>
        <taxon>Agaricomycetidae</taxon>
        <taxon>Boletales</taxon>
        <taxon>Paxilineae</taxon>
        <taxon>Paxillaceae</taxon>
        <taxon>Paxillus</taxon>
    </lineage>
</organism>
<dbReference type="PANTHER" id="PTHR36819:SF1">
    <property type="entry name" value="REGULATOR OF PHOSPHOLIPASE D SRF1"/>
    <property type="match status" value="1"/>
</dbReference>
<evidence type="ECO:0000313" key="3">
    <source>
        <dbReference type="EMBL" id="KIK96375.1"/>
    </source>
</evidence>
<dbReference type="GO" id="GO:0071944">
    <property type="term" value="C:cell periphery"/>
    <property type="evidence" value="ECO:0007669"/>
    <property type="project" value="TreeGrafter"/>
</dbReference>
<gene>
    <name evidence="3" type="ORF">PAXRUDRAFT_826044</name>
</gene>
<keyword evidence="2" id="KW-0472">Membrane</keyword>
<dbReference type="EMBL" id="KN824990">
    <property type="protein sequence ID" value="KIK96375.1"/>
    <property type="molecule type" value="Genomic_DNA"/>
</dbReference>
<feature type="region of interest" description="Disordered" evidence="1">
    <location>
        <begin position="1"/>
        <end position="156"/>
    </location>
</feature>
<reference evidence="3 4" key="1">
    <citation type="submission" date="2014-04" db="EMBL/GenBank/DDBJ databases">
        <authorList>
            <consortium name="DOE Joint Genome Institute"/>
            <person name="Kuo A."/>
            <person name="Kohler A."/>
            <person name="Jargeat P."/>
            <person name="Nagy L.G."/>
            <person name="Floudas D."/>
            <person name="Copeland A."/>
            <person name="Barry K.W."/>
            <person name="Cichocki N."/>
            <person name="Veneault-Fourrey C."/>
            <person name="LaButti K."/>
            <person name="Lindquist E.A."/>
            <person name="Lipzen A."/>
            <person name="Lundell T."/>
            <person name="Morin E."/>
            <person name="Murat C."/>
            <person name="Sun H."/>
            <person name="Tunlid A."/>
            <person name="Henrissat B."/>
            <person name="Grigoriev I.V."/>
            <person name="Hibbett D.S."/>
            <person name="Martin F."/>
            <person name="Nordberg H.P."/>
            <person name="Cantor M.N."/>
            <person name="Hua S.X."/>
        </authorList>
    </citation>
    <scope>NUCLEOTIDE SEQUENCE [LARGE SCALE GENOMIC DNA]</scope>
    <source>
        <strain evidence="3 4">Ve08.2h10</strain>
    </source>
</reference>
<feature type="compositionally biased region" description="Basic and acidic residues" evidence="1">
    <location>
        <begin position="136"/>
        <end position="156"/>
    </location>
</feature>
<feature type="transmembrane region" description="Helical" evidence="2">
    <location>
        <begin position="240"/>
        <end position="259"/>
    </location>
</feature>
<evidence type="ECO:0000313" key="4">
    <source>
        <dbReference type="Proteomes" id="UP000054538"/>
    </source>
</evidence>
<feature type="compositionally biased region" description="Polar residues" evidence="1">
    <location>
        <begin position="77"/>
        <end position="94"/>
    </location>
</feature>
<evidence type="ECO:0000256" key="1">
    <source>
        <dbReference type="SAM" id="MobiDB-lite"/>
    </source>
</evidence>
<keyword evidence="2" id="KW-1133">Transmembrane helix</keyword>
<dbReference type="AlphaFoldDB" id="A0A0D0EA70"/>
<keyword evidence="4" id="KW-1185">Reference proteome</keyword>
<accession>A0A0D0EA70</accession>
<dbReference type="InterPro" id="IPR037737">
    <property type="entry name" value="Srf1"/>
</dbReference>
<feature type="transmembrane region" description="Helical" evidence="2">
    <location>
        <begin position="192"/>
        <end position="220"/>
    </location>
</feature>
<dbReference type="InParanoid" id="A0A0D0EA70"/>
<feature type="transmembrane region" description="Helical" evidence="2">
    <location>
        <begin position="279"/>
        <end position="300"/>
    </location>
</feature>
<dbReference type="Proteomes" id="UP000054538">
    <property type="component" value="Unassembled WGS sequence"/>
</dbReference>
<feature type="compositionally biased region" description="Polar residues" evidence="1">
    <location>
        <begin position="1"/>
        <end position="35"/>
    </location>
</feature>
<proteinExistence type="predicted"/>
<protein>
    <submittedName>
        <fullName evidence="3">Uncharacterized protein</fullName>
    </submittedName>
</protein>
<sequence>MPTSPISKQQSLPSLSASSITQSHSVRNNVFTIPSSRAVVTAPPWAQDEPPSPTDQPEESDGPGQRSILDNRPSDLASASRTSFAGITGGTNSHPPWWTFARPRQGTSKHDPKGAGPSDHQWPGSRRLHNDPILTQREKQFTDESSRSQEKARDDYEVGQRGQYAYIGEGQHVESEAESSSLSRSRKNRFRAFILSNIYVPLLFRFINITFTTSALAVAIQIRLTELHYNVMGVVGSSPTLVIIFAPLTLVHVMVAIYLEYFSRPLGLWRTSGKLAHTLLEVCCICAWSAALSLCFDNYFTSLIPCAPPKSTAWYSQLPQPRLNLPSLDNGGIGTTICDNQLVLICLVMVGLIMYCINLVISLFRIFEKVKYHAGTRRRA</sequence>
<keyword evidence="2" id="KW-0812">Transmembrane</keyword>
<feature type="transmembrane region" description="Helical" evidence="2">
    <location>
        <begin position="342"/>
        <end position="367"/>
    </location>
</feature>
<dbReference type="OrthoDB" id="1436450at2759"/>